<protein>
    <submittedName>
        <fullName evidence="1">Putative lipoprotein</fullName>
    </submittedName>
</protein>
<evidence type="ECO:0000313" key="1">
    <source>
        <dbReference type="EMBL" id="TWI85120.1"/>
    </source>
</evidence>
<comment type="caution">
    <text evidence="1">The sequence shown here is derived from an EMBL/GenBank/DDBJ whole genome shotgun (WGS) entry which is preliminary data.</text>
</comment>
<sequence length="209" mass="23156">MKKYLKYIITIAAVGLLAYKSVYFKKLSEVKAKTATAFDAAGFTQKIWSEQLNTKLDSAIELTTLIKAIEAAPADAFNRHTNALAIGNYRNAMVKLNAEVKQVNEDDVLVQLPFADSMLTVKVATEFVYGNAIRDASRLVDVKDFPNTNDLNSISEELNKTVRTTILKPFKQAVKAGDKVVVTGAIEINKAHLNWSEPEIIPVRLQIVN</sequence>
<dbReference type="OrthoDB" id="1425705at2"/>
<dbReference type="Gene3D" id="2.40.50.420">
    <property type="entry name" value="Envelope glycoprotein gp160, DUF2291, alpha/beta domain"/>
    <property type="match status" value="2"/>
</dbReference>
<accession>A0A562SWJ3</accession>
<proteinExistence type="predicted"/>
<dbReference type="AlphaFoldDB" id="A0A562SWJ3"/>
<dbReference type="InterPro" id="IPR036215">
    <property type="entry name" value="TM0957-like_sf"/>
</dbReference>
<dbReference type="InterPro" id="IPR014582">
    <property type="entry name" value="UCP033535_lipo"/>
</dbReference>
<keyword evidence="1" id="KW-0449">Lipoprotein</keyword>
<keyword evidence="2" id="KW-1185">Reference proteome</keyword>
<dbReference type="Pfam" id="PF10054">
    <property type="entry name" value="DUF2291"/>
    <property type="match status" value="1"/>
</dbReference>
<gene>
    <name evidence="1" type="ORF">IQ13_0277</name>
</gene>
<organism evidence="1 2">
    <name type="scientific">Lacibacter cauensis</name>
    <dbReference type="NCBI Taxonomy" id="510947"/>
    <lineage>
        <taxon>Bacteria</taxon>
        <taxon>Pseudomonadati</taxon>
        <taxon>Bacteroidota</taxon>
        <taxon>Chitinophagia</taxon>
        <taxon>Chitinophagales</taxon>
        <taxon>Chitinophagaceae</taxon>
        <taxon>Lacibacter</taxon>
    </lineage>
</organism>
<reference evidence="1 2" key="1">
    <citation type="journal article" date="2015" name="Stand. Genomic Sci.">
        <title>Genomic Encyclopedia of Bacterial and Archaeal Type Strains, Phase III: the genomes of soil and plant-associated and newly described type strains.</title>
        <authorList>
            <person name="Whitman W.B."/>
            <person name="Woyke T."/>
            <person name="Klenk H.P."/>
            <person name="Zhou Y."/>
            <person name="Lilburn T.G."/>
            <person name="Beck B.J."/>
            <person name="De Vos P."/>
            <person name="Vandamme P."/>
            <person name="Eisen J.A."/>
            <person name="Garrity G."/>
            <person name="Hugenholtz P."/>
            <person name="Kyrpides N.C."/>
        </authorList>
    </citation>
    <scope>NUCLEOTIDE SEQUENCE [LARGE SCALE GENOMIC DNA]</scope>
    <source>
        <strain evidence="1 2">CGMCC 1.7271</strain>
    </source>
</reference>
<dbReference type="Proteomes" id="UP000316167">
    <property type="component" value="Unassembled WGS sequence"/>
</dbReference>
<dbReference type="SUPFAM" id="SSF141318">
    <property type="entry name" value="TM0957-like"/>
    <property type="match status" value="1"/>
</dbReference>
<dbReference type="EMBL" id="VLLE01000002">
    <property type="protein sequence ID" value="TWI85120.1"/>
    <property type="molecule type" value="Genomic_DNA"/>
</dbReference>
<dbReference type="RefSeq" id="WP_144883747.1">
    <property type="nucleotide sequence ID" value="NZ_VLLE01000002.1"/>
</dbReference>
<evidence type="ECO:0000313" key="2">
    <source>
        <dbReference type="Proteomes" id="UP000316167"/>
    </source>
</evidence>
<name>A0A562SWJ3_9BACT</name>